<dbReference type="STRING" id="1196324.A374_03214"/>
<dbReference type="CDD" id="cd02966">
    <property type="entry name" value="TlpA_like_family"/>
    <property type="match status" value="1"/>
</dbReference>
<evidence type="ECO:0000259" key="6">
    <source>
        <dbReference type="PROSITE" id="PS51352"/>
    </source>
</evidence>
<protein>
    <submittedName>
        <fullName evidence="7">Thiol-disulfide oxidoreductase</fullName>
    </submittedName>
</protein>
<keyword evidence="4" id="KW-1015">Disulfide bond</keyword>
<dbReference type="NCBIfam" id="NF002854">
    <property type="entry name" value="PRK03147.1"/>
    <property type="match status" value="1"/>
</dbReference>
<dbReference type="RefSeq" id="WP_007200742.1">
    <property type="nucleotide sequence ID" value="NZ_AKKV01000020.1"/>
</dbReference>
<keyword evidence="3" id="KW-0812">Transmembrane</keyword>
<comment type="caution">
    <text evidence="7">The sequence shown here is derived from an EMBL/GenBank/DDBJ whole genome shotgun (WGS) entry which is preliminary data.</text>
</comment>
<keyword evidence="2" id="KW-0201">Cytochrome c-type biogenesis</keyword>
<dbReference type="SUPFAM" id="SSF52833">
    <property type="entry name" value="Thioredoxin-like"/>
    <property type="match status" value="1"/>
</dbReference>
<evidence type="ECO:0000313" key="8">
    <source>
        <dbReference type="Proteomes" id="UP000004080"/>
    </source>
</evidence>
<dbReference type="EMBL" id="AKKV01000020">
    <property type="protein sequence ID" value="EIT86547.1"/>
    <property type="molecule type" value="Genomic_DNA"/>
</dbReference>
<evidence type="ECO:0000256" key="2">
    <source>
        <dbReference type="ARBA" id="ARBA00022748"/>
    </source>
</evidence>
<dbReference type="PANTHER" id="PTHR42852">
    <property type="entry name" value="THIOL:DISULFIDE INTERCHANGE PROTEIN DSBE"/>
    <property type="match status" value="1"/>
</dbReference>
<dbReference type="Pfam" id="PF00578">
    <property type="entry name" value="AhpC-TSA"/>
    <property type="match status" value="1"/>
</dbReference>
<dbReference type="PATRIC" id="fig|1196324.3.peg.650"/>
<dbReference type="GO" id="GO:0016491">
    <property type="term" value="F:oxidoreductase activity"/>
    <property type="evidence" value="ECO:0007669"/>
    <property type="project" value="InterPro"/>
</dbReference>
<evidence type="ECO:0000256" key="1">
    <source>
        <dbReference type="ARBA" id="ARBA00004196"/>
    </source>
</evidence>
<dbReference type="Proteomes" id="UP000004080">
    <property type="component" value="Unassembled WGS sequence"/>
</dbReference>
<keyword evidence="5" id="KW-0676">Redox-active center</keyword>
<dbReference type="GO" id="GO:0016209">
    <property type="term" value="F:antioxidant activity"/>
    <property type="evidence" value="ECO:0007669"/>
    <property type="project" value="InterPro"/>
</dbReference>
<evidence type="ECO:0000256" key="4">
    <source>
        <dbReference type="ARBA" id="ARBA00023157"/>
    </source>
</evidence>
<organism evidence="7 8">
    <name type="scientific">Fictibacillus macauensis ZFHKF-1</name>
    <dbReference type="NCBI Taxonomy" id="1196324"/>
    <lineage>
        <taxon>Bacteria</taxon>
        <taxon>Bacillati</taxon>
        <taxon>Bacillota</taxon>
        <taxon>Bacilli</taxon>
        <taxon>Bacillales</taxon>
        <taxon>Fictibacillaceae</taxon>
        <taxon>Fictibacillus</taxon>
    </lineage>
</organism>
<name>I8AL17_9BACL</name>
<keyword evidence="8" id="KW-1185">Reference proteome</keyword>
<dbReference type="eggNOG" id="COG0526">
    <property type="taxonomic scope" value="Bacteria"/>
</dbReference>
<proteinExistence type="predicted"/>
<accession>I8AL17</accession>
<dbReference type="GO" id="GO:0017004">
    <property type="term" value="P:cytochrome complex assembly"/>
    <property type="evidence" value="ECO:0007669"/>
    <property type="project" value="UniProtKB-KW"/>
</dbReference>
<keyword evidence="3" id="KW-0735">Signal-anchor</keyword>
<dbReference type="PANTHER" id="PTHR42852:SF6">
    <property type="entry name" value="THIOL:DISULFIDE INTERCHANGE PROTEIN DSBE"/>
    <property type="match status" value="1"/>
</dbReference>
<dbReference type="InterPro" id="IPR050553">
    <property type="entry name" value="Thioredoxin_ResA/DsbE_sf"/>
</dbReference>
<dbReference type="GO" id="GO:0030313">
    <property type="term" value="C:cell envelope"/>
    <property type="evidence" value="ECO:0007669"/>
    <property type="project" value="UniProtKB-SubCell"/>
</dbReference>
<dbReference type="InterPro" id="IPR013766">
    <property type="entry name" value="Thioredoxin_domain"/>
</dbReference>
<sequence>MKKKQKRLVLRSVLLLVIALAVGYTLYNTVFKDTSGNVQVGDQAPNFELTTLNGEKVKLSDFKGKKGVFLNFWGTWCDPCKREMPYMEELYKQYRDKGIEILAVDVGEASISVSDFKKRLHLSFPILMDDSKDVTRLYGIGPIPTTLLINADGKIIEKTSDSLSKEKIEEYMKRIKP</sequence>
<dbReference type="AlphaFoldDB" id="I8AL17"/>
<evidence type="ECO:0000256" key="3">
    <source>
        <dbReference type="ARBA" id="ARBA00022968"/>
    </source>
</evidence>
<dbReference type="InterPro" id="IPR036249">
    <property type="entry name" value="Thioredoxin-like_sf"/>
</dbReference>
<reference evidence="7 8" key="1">
    <citation type="journal article" date="2012" name="J. Bacteriol.">
        <title>Genome of Bacillus macauensis ZFHKF-1, a Long-Chain-Forming Bacterium.</title>
        <authorList>
            <person name="Cai L."/>
            <person name="Zhang T."/>
        </authorList>
    </citation>
    <scope>NUCLEOTIDE SEQUENCE [LARGE SCALE GENOMIC DNA]</scope>
    <source>
        <strain evidence="7 8">ZFHKF-1</strain>
    </source>
</reference>
<gene>
    <name evidence="7" type="ORF">A374_03214</name>
</gene>
<dbReference type="InterPro" id="IPR000866">
    <property type="entry name" value="AhpC/TSA"/>
</dbReference>
<dbReference type="PROSITE" id="PS51352">
    <property type="entry name" value="THIOREDOXIN_2"/>
    <property type="match status" value="1"/>
</dbReference>
<comment type="subcellular location">
    <subcellularLocation>
        <location evidence="1">Cell envelope</location>
    </subcellularLocation>
</comment>
<feature type="domain" description="Thioredoxin" evidence="6">
    <location>
        <begin position="38"/>
        <end position="177"/>
    </location>
</feature>
<evidence type="ECO:0000313" key="7">
    <source>
        <dbReference type="EMBL" id="EIT86547.1"/>
    </source>
</evidence>
<evidence type="ECO:0000256" key="5">
    <source>
        <dbReference type="ARBA" id="ARBA00023284"/>
    </source>
</evidence>
<dbReference type="OrthoDB" id="25753at2"/>
<dbReference type="Gene3D" id="3.40.30.10">
    <property type="entry name" value="Glutaredoxin"/>
    <property type="match status" value="1"/>
</dbReference>